<comment type="caution">
    <text evidence="1">The sequence shown here is derived from an EMBL/GenBank/DDBJ whole genome shotgun (WGS) entry which is preliminary data.</text>
</comment>
<proteinExistence type="predicted"/>
<sequence length="516" mass="57447">MALNGFAHALKVWILEMFPVCLQNFTKRSDRLIRGTSWDRDAVLNKSACIGIFNSVLNVGHGPLAELRPTHAEQQSSWFQRSVAFFESSAGRRPTKRSQRRDPDHDDNDEDDDDGVRYQAPPSSSHHGVPSLDPYQQKWEYMYSMDRHIRELEAFTVHLRHTHVSTSMTPTYTPPGHMHGYTHAASATPSFQQSFGMTSMTPTYTSPGYTQAVAGGFAPFSTPSSQQNFGMTSMTPTYTSPGYTQVVAGGFASFSTPSFQQNFGMPEADCYRPQMMESGLSFFSGLVEDFLGTSIPYSMGSGSGVDTTQARLRTPLGDDFIVDHFEEDDIPINAAKRVTLERARRVVNAGPTFCSPYIQQPSTTPVPPKKTKARVKAKGKGKVGGDTTMTSAGQSMLLTAAQIMDKCLNNQLPHRFCPFYGDFQMDASFFMKLLGVGGSGDFDDLHIDAWVRMFQESRSTQARCVVMDNNFFEWLTLPGQGYRSVYETCNGLGHKNNPDWKGLERVYIPICIVDKQ</sequence>
<protein>
    <submittedName>
        <fullName evidence="1">Uncharacterized protein</fullName>
    </submittedName>
</protein>
<accession>A0ACB8ZHP2</accession>
<keyword evidence="2" id="KW-1185">Reference proteome</keyword>
<reference evidence="2" key="1">
    <citation type="journal article" date="2022" name="Mol. Ecol. Resour.">
        <title>The genomes of chicory, endive, great burdock and yacon provide insights into Asteraceae palaeo-polyploidization history and plant inulin production.</title>
        <authorList>
            <person name="Fan W."/>
            <person name="Wang S."/>
            <person name="Wang H."/>
            <person name="Wang A."/>
            <person name="Jiang F."/>
            <person name="Liu H."/>
            <person name="Zhao H."/>
            <person name="Xu D."/>
            <person name="Zhang Y."/>
        </authorList>
    </citation>
    <scope>NUCLEOTIDE SEQUENCE [LARGE SCALE GENOMIC DNA]</scope>
    <source>
        <strain evidence="2">cv. Niubang</strain>
    </source>
</reference>
<dbReference type="Proteomes" id="UP001055879">
    <property type="component" value="Linkage Group LG10"/>
</dbReference>
<name>A0ACB8ZHP2_ARCLA</name>
<dbReference type="EMBL" id="CM042056">
    <property type="protein sequence ID" value="KAI3697522.1"/>
    <property type="molecule type" value="Genomic_DNA"/>
</dbReference>
<organism evidence="1 2">
    <name type="scientific">Arctium lappa</name>
    <name type="common">Greater burdock</name>
    <name type="synonym">Lappa major</name>
    <dbReference type="NCBI Taxonomy" id="4217"/>
    <lineage>
        <taxon>Eukaryota</taxon>
        <taxon>Viridiplantae</taxon>
        <taxon>Streptophyta</taxon>
        <taxon>Embryophyta</taxon>
        <taxon>Tracheophyta</taxon>
        <taxon>Spermatophyta</taxon>
        <taxon>Magnoliopsida</taxon>
        <taxon>eudicotyledons</taxon>
        <taxon>Gunneridae</taxon>
        <taxon>Pentapetalae</taxon>
        <taxon>asterids</taxon>
        <taxon>campanulids</taxon>
        <taxon>Asterales</taxon>
        <taxon>Asteraceae</taxon>
        <taxon>Carduoideae</taxon>
        <taxon>Cardueae</taxon>
        <taxon>Arctiinae</taxon>
        <taxon>Arctium</taxon>
    </lineage>
</organism>
<gene>
    <name evidence="1" type="ORF">L6452_30615</name>
</gene>
<evidence type="ECO:0000313" key="2">
    <source>
        <dbReference type="Proteomes" id="UP001055879"/>
    </source>
</evidence>
<reference evidence="1 2" key="2">
    <citation type="journal article" date="2022" name="Mol. Ecol. Resour.">
        <title>The genomes of chicory, endive, great burdock and yacon provide insights into Asteraceae paleo-polyploidization history and plant inulin production.</title>
        <authorList>
            <person name="Fan W."/>
            <person name="Wang S."/>
            <person name="Wang H."/>
            <person name="Wang A."/>
            <person name="Jiang F."/>
            <person name="Liu H."/>
            <person name="Zhao H."/>
            <person name="Xu D."/>
            <person name="Zhang Y."/>
        </authorList>
    </citation>
    <scope>NUCLEOTIDE SEQUENCE [LARGE SCALE GENOMIC DNA]</scope>
    <source>
        <strain evidence="2">cv. Niubang</strain>
    </source>
</reference>
<evidence type="ECO:0000313" key="1">
    <source>
        <dbReference type="EMBL" id="KAI3697522.1"/>
    </source>
</evidence>